<feature type="transmembrane region" description="Helical" evidence="8">
    <location>
        <begin position="417"/>
        <end position="442"/>
    </location>
</feature>
<feature type="transmembrane region" description="Helical" evidence="8">
    <location>
        <begin position="16"/>
        <end position="37"/>
    </location>
</feature>
<feature type="region of interest" description="Disordered" evidence="7">
    <location>
        <begin position="823"/>
        <end position="879"/>
    </location>
</feature>
<feature type="transmembrane region" description="Helical" evidence="8">
    <location>
        <begin position="628"/>
        <end position="655"/>
    </location>
</feature>
<reference evidence="12" key="1">
    <citation type="journal article" date="2019" name="G3 (Bethesda)">
        <title>Genome Assemblies of Two Rare Opportunistic Yeast Pathogens: Diutina rugosa (syn. Candida rugosa) and Trichomonascus ciferrii (syn. Candida ciferrii).</title>
        <authorList>
            <person name="Mixao V."/>
            <person name="Saus E."/>
            <person name="Hansen A.P."/>
            <person name="Lass-Florl C."/>
            <person name="Gabaldon T."/>
        </authorList>
    </citation>
    <scope>NUCLEOTIDE SEQUENCE</scope>
    <source>
        <strain evidence="12">CBS 4856</strain>
    </source>
</reference>
<dbReference type="InterPro" id="IPR027815">
    <property type="entry name" value="CSC1/OSCA1-like_cyt"/>
</dbReference>
<dbReference type="Pfam" id="PF14703">
    <property type="entry name" value="PHM7_cyt"/>
    <property type="match status" value="1"/>
</dbReference>
<evidence type="ECO:0000313" key="12">
    <source>
        <dbReference type="EMBL" id="KAA8906920.1"/>
    </source>
</evidence>
<dbReference type="Proteomes" id="UP000761534">
    <property type="component" value="Unassembled WGS sequence"/>
</dbReference>
<evidence type="ECO:0000256" key="5">
    <source>
        <dbReference type="ARBA" id="ARBA00022989"/>
    </source>
</evidence>
<feature type="domain" description="CSC1/OSCA1-like cytosolic" evidence="11">
    <location>
        <begin position="194"/>
        <end position="358"/>
    </location>
</feature>
<dbReference type="Pfam" id="PF13967">
    <property type="entry name" value="RSN1_TM"/>
    <property type="match status" value="1"/>
</dbReference>
<keyword evidence="6 8" id="KW-0472">Membrane</keyword>
<evidence type="ECO:0000256" key="7">
    <source>
        <dbReference type="SAM" id="MobiDB-lite"/>
    </source>
</evidence>
<accession>A0A642V327</accession>
<name>A0A642V327_9ASCO</name>
<dbReference type="GO" id="GO:0005227">
    <property type="term" value="F:calcium-activated cation channel activity"/>
    <property type="evidence" value="ECO:0007669"/>
    <property type="project" value="InterPro"/>
</dbReference>
<comment type="similarity">
    <text evidence="2">Belongs to the CSC1 (TC 1.A.17) family.</text>
</comment>
<evidence type="ECO:0008006" key="14">
    <source>
        <dbReference type="Google" id="ProtNLM"/>
    </source>
</evidence>
<feature type="compositionally biased region" description="Low complexity" evidence="7">
    <location>
        <begin position="843"/>
        <end position="858"/>
    </location>
</feature>
<dbReference type="OrthoDB" id="2150324at2759"/>
<feature type="transmembrane region" description="Helical" evidence="8">
    <location>
        <begin position="371"/>
        <end position="397"/>
    </location>
</feature>
<evidence type="ECO:0000256" key="4">
    <source>
        <dbReference type="ARBA" id="ARBA00022692"/>
    </source>
</evidence>
<dbReference type="InterPro" id="IPR003864">
    <property type="entry name" value="CSC1/OSCA1-like_7TM"/>
</dbReference>
<evidence type="ECO:0000256" key="2">
    <source>
        <dbReference type="ARBA" id="ARBA00007779"/>
    </source>
</evidence>
<evidence type="ECO:0000259" key="11">
    <source>
        <dbReference type="Pfam" id="PF14703"/>
    </source>
</evidence>
<protein>
    <recommendedName>
        <fullName evidence="14">CSC1/OSCA1-like 7TM region domain-containing protein</fullName>
    </recommendedName>
</protein>
<evidence type="ECO:0000256" key="6">
    <source>
        <dbReference type="ARBA" id="ARBA00023136"/>
    </source>
</evidence>
<feature type="transmembrane region" description="Helical" evidence="8">
    <location>
        <begin position="580"/>
        <end position="607"/>
    </location>
</feature>
<feature type="transmembrane region" description="Helical" evidence="8">
    <location>
        <begin position="661"/>
        <end position="678"/>
    </location>
</feature>
<dbReference type="AlphaFoldDB" id="A0A642V327"/>
<keyword evidence="5 8" id="KW-1133">Transmembrane helix</keyword>
<evidence type="ECO:0000256" key="3">
    <source>
        <dbReference type="ARBA" id="ARBA00022448"/>
    </source>
</evidence>
<feature type="compositionally biased region" description="Polar residues" evidence="7">
    <location>
        <begin position="866"/>
        <end position="879"/>
    </location>
</feature>
<gene>
    <name evidence="12" type="ORF">TRICI_005039</name>
</gene>
<evidence type="ECO:0000259" key="9">
    <source>
        <dbReference type="Pfam" id="PF02714"/>
    </source>
</evidence>
<keyword evidence="13" id="KW-1185">Reference proteome</keyword>
<feature type="transmembrane region" description="Helical" evidence="8">
    <location>
        <begin position="463"/>
        <end position="491"/>
    </location>
</feature>
<feature type="domain" description="CSC1/OSCA1-like 7TM region" evidence="9">
    <location>
        <begin position="369"/>
        <end position="652"/>
    </location>
</feature>
<comment type="caution">
    <text evidence="12">The sequence shown here is derived from an EMBL/GenBank/DDBJ whole genome shotgun (WGS) entry which is preliminary data.</text>
</comment>
<comment type="subcellular location">
    <subcellularLocation>
        <location evidence="1">Membrane</location>
        <topology evidence="1">Multi-pass membrane protein</topology>
    </subcellularLocation>
</comment>
<keyword evidence="3" id="KW-0813">Transport</keyword>
<evidence type="ECO:0000313" key="13">
    <source>
        <dbReference type="Proteomes" id="UP000761534"/>
    </source>
</evidence>
<evidence type="ECO:0000259" key="10">
    <source>
        <dbReference type="Pfam" id="PF13967"/>
    </source>
</evidence>
<dbReference type="InterPro" id="IPR045122">
    <property type="entry name" value="Csc1-like"/>
</dbReference>
<dbReference type="GO" id="GO:0005886">
    <property type="term" value="C:plasma membrane"/>
    <property type="evidence" value="ECO:0007669"/>
    <property type="project" value="TreeGrafter"/>
</dbReference>
<feature type="transmembrane region" description="Helical" evidence="8">
    <location>
        <begin position="149"/>
        <end position="169"/>
    </location>
</feature>
<dbReference type="VEuPathDB" id="FungiDB:TRICI_005039"/>
<dbReference type="InterPro" id="IPR032880">
    <property type="entry name" value="CSC1/OSCA1-like_N"/>
</dbReference>
<dbReference type="Pfam" id="PF02714">
    <property type="entry name" value="RSN1_7TM"/>
    <property type="match status" value="1"/>
</dbReference>
<dbReference type="EMBL" id="SWFS01000387">
    <property type="protein sequence ID" value="KAA8906920.1"/>
    <property type="molecule type" value="Genomic_DNA"/>
</dbReference>
<proteinExistence type="inferred from homology"/>
<feature type="domain" description="CSC1/OSCA1-like N-terminal transmembrane" evidence="10">
    <location>
        <begin position="16"/>
        <end position="169"/>
    </location>
</feature>
<sequence length="902" mass="103582">MIHKSFESTRYDAKSVLAGLILSLGGTVLLFGIFCVLRPRHNLLYAPKIRYSDEEKRPQPLGRGPFQWIRSVFWITEDTLIQKLGIDAAIFIRFIIMIRNMFLATALIGCAIGIPINVYYNLNSKDAGKITAADSFRLMTPSSLTGMPLAAHIVMAWVIDGIVLTFLYFNFKKVVEIRRSAFMSREYQNALFMRTLLVTEIPRKYLSESGVTNLMSRFKVSRPINQINIGRNVKELSRLLELHEKTVVSLEKILAKHLRNPEKLPPKRPLCKPLREDRKMYPKKVDAIEYYIQRSQRLEKQILTARESIDAKNCLPYGLVSYYTQEDCHTVAKGIGDGRHDKLLTQLAPRAEDIIWPNIVLSRFERRNKQWWGNLLFAVLLVAWIVPNAFIGCFLTQLSRIGTLSSGFQRFMNQHQLLFSVLQGFLAPLITTLVFLILPVIMRRMSQWQGRITKSRRERDVTLKLYTFFFFNNFLVLTVTNVVWNITTMIIELRSNNKSIGVMEAVEKFSQNFSSSIITASSFWVMYMLRANIGLMMDLLQVVTLLYNSIQRYLLSPTPRELMLATAPQPFQYASYYNWLLFYSTIALAFTSIQPLILPIIAFYLCIDTVVKKYMLMYMFVTKFESDGMYWPLVNNCLTFATAFGNLIVLAIVWVQGGWRMAIAVAPLPFIVLAYKIFTAVKFNDKFYYFIPTPSEREFIDFQASMQSSGWEDRSNLEQRYLNPAINKRLTVPMVHARAEHLLKSVCTVDSMGNLDGFEYEANPFLPGNKDLRKTKETNRRSVIGDNKFDLVHDDELDYDHYRQLADTDSIAPPVGQELHQMVTPKHSQENLSLQPPPTIYASRSRAGSSSSLTSSDSFDAPDYNPYNTSRVQSQGVFPTSSRTNLAYDENHHLNDSSTNLT</sequence>
<organism evidence="12 13">
    <name type="scientific">Trichomonascus ciferrii</name>
    <dbReference type="NCBI Taxonomy" id="44093"/>
    <lineage>
        <taxon>Eukaryota</taxon>
        <taxon>Fungi</taxon>
        <taxon>Dikarya</taxon>
        <taxon>Ascomycota</taxon>
        <taxon>Saccharomycotina</taxon>
        <taxon>Dipodascomycetes</taxon>
        <taxon>Dipodascales</taxon>
        <taxon>Trichomonascaceae</taxon>
        <taxon>Trichomonascus</taxon>
        <taxon>Trichomonascus ciferrii complex</taxon>
    </lineage>
</organism>
<evidence type="ECO:0000256" key="8">
    <source>
        <dbReference type="SAM" id="Phobius"/>
    </source>
</evidence>
<evidence type="ECO:0000256" key="1">
    <source>
        <dbReference type="ARBA" id="ARBA00004141"/>
    </source>
</evidence>
<keyword evidence="4 8" id="KW-0812">Transmembrane</keyword>
<dbReference type="PANTHER" id="PTHR13018">
    <property type="entry name" value="PROBABLE MEMBRANE PROTEIN DUF221-RELATED"/>
    <property type="match status" value="1"/>
</dbReference>
<feature type="transmembrane region" description="Helical" evidence="8">
    <location>
        <begin position="101"/>
        <end position="120"/>
    </location>
</feature>
<dbReference type="PANTHER" id="PTHR13018:SF149">
    <property type="entry name" value="DOMAIN PROTEIN, PUTATIVE (AFU_ORTHOLOGUE AFUA_3G11660)-RELATED"/>
    <property type="match status" value="1"/>
</dbReference>